<evidence type="ECO:0000256" key="1">
    <source>
        <dbReference type="ARBA" id="ARBA00023015"/>
    </source>
</evidence>
<reference evidence="6" key="1">
    <citation type="journal article" date="2019" name="Int. J. Syst. Evol. Microbiol.">
        <title>The Global Catalogue of Microorganisms (GCM) 10K type strain sequencing project: providing services to taxonomists for standard genome sequencing and annotation.</title>
        <authorList>
            <consortium name="The Broad Institute Genomics Platform"/>
            <consortium name="The Broad Institute Genome Sequencing Center for Infectious Disease"/>
            <person name="Wu L."/>
            <person name="Ma J."/>
        </authorList>
    </citation>
    <scope>NUCLEOTIDE SEQUENCE [LARGE SCALE GENOMIC DNA]</scope>
    <source>
        <strain evidence="6">CGMCC 1.15474</strain>
    </source>
</reference>
<evidence type="ECO:0000259" key="4">
    <source>
        <dbReference type="PROSITE" id="PS01124"/>
    </source>
</evidence>
<dbReference type="PROSITE" id="PS00041">
    <property type="entry name" value="HTH_ARAC_FAMILY_1"/>
    <property type="match status" value="1"/>
</dbReference>
<comment type="caution">
    <text evidence="5">The sequence shown here is derived from an EMBL/GenBank/DDBJ whole genome shotgun (WGS) entry which is preliminary data.</text>
</comment>
<dbReference type="SMART" id="SM00342">
    <property type="entry name" value="HTH_ARAC"/>
    <property type="match status" value="1"/>
</dbReference>
<protein>
    <submittedName>
        <fullName evidence="5">Helix-turn-helix domain-containing protein</fullName>
    </submittedName>
</protein>
<dbReference type="InterPro" id="IPR018060">
    <property type="entry name" value="HTH_AraC"/>
</dbReference>
<keyword evidence="1" id="KW-0805">Transcription regulation</keyword>
<dbReference type="InterPro" id="IPR009057">
    <property type="entry name" value="Homeodomain-like_sf"/>
</dbReference>
<evidence type="ECO:0000256" key="3">
    <source>
        <dbReference type="ARBA" id="ARBA00023163"/>
    </source>
</evidence>
<dbReference type="InterPro" id="IPR018062">
    <property type="entry name" value="HTH_AraC-typ_CS"/>
</dbReference>
<dbReference type="InterPro" id="IPR014710">
    <property type="entry name" value="RmlC-like_jellyroll"/>
</dbReference>
<name>A0ABW5BRG0_9BACI</name>
<dbReference type="Gene3D" id="1.10.10.60">
    <property type="entry name" value="Homeodomain-like"/>
    <property type="match status" value="2"/>
</dbReference>
<keyword evidence="2" id="KW-0238">DNA-binding</keyword>
<dbReference type="InterPro" id="IPR020449">
    <property type="entry name" value="Tscrpt_reg_AraC-type_HTH"/>
</dbReference>
<dbReference type="CDD" id="cd02208">
    <property type="entry name" value="cupin_RmlC-like"/>
    <property type="match status" value="1"/>
</dbReference>
<dbReference type="PRINTS" id="PR00032">
    <property type="entry name" value="HTHARAC"/>
</dbReference>
<dbReference type="Pfam" id="PF02311">
    <property type="entry name" value="AraC_binding"/>
    <property type="match status" value="1"/>
</dbReference>
<dbReference type="Proteomes" id="UP001597318">
    <property type="component" value="Unassembled WGS sequence"/>
</dbReference>
<dbReference type="SUPFAM" id="SSF46689">
    <property type="entry name" value="Homeodomain-like"/>
    <property type="match status" value="2"/>
</dbReference>
<organism evidence="5 6">
    <name type="scientific">Metabacillus endolithicus</name>
    <dbReference type="NCBI Taxonomy" id="1535204"/>
    <lineage>
        <taxon>Bacteria</taxon>
        <taxon>Bacillati</taxon>
        <taxon>Bacillota</taxon>
        <taxon>Bacilli</taxon>
        <taxon>Bacillales</taxon>
        <taxon>Bacillaceae</taxon>
        <taxon>Metabacillus</taxon>
    </lineage>
</organism>
<keyword evidence="3" id="KW-0804">Transcription</keyword>
<dbReference type="PROSITE" id="PS01124">
    <property type="entry name" value="HTH_ARAC_FAMILY_2"/>
    <property type="match status" value="1"/>
</dbReference>
<dbReference type="EMBL" id="JBHUIK010000001">
    <property type="protein sequence ID" value="MFD2212733.1"/>
    <property type="molecule type" value="Genomic_DNA"/>
</dbReference>
<evidence type="ECO:0000313" key="6">
    <source>
        <dbReference type="Proteomes" id="UP001597318"/>
    </source>
</evidence>
<dbReference type="PANTHER" id="PTHR43280:SF2">
    <property type="entry name" value="HTH-TYPE TRANSCRIPTIONAL REGULATOR EXSA"/>
    <property type="match status" value="1"/>
</dbReference>
<dbReference type="Gene3D" id="2.60.120.10">
    <property type="entry name" value="Jelly Rolls"/>
    <property type="match status" value="1"/>
</dbReference>
<evidence type="ECO:0000313" key="5">
    <source>
        <dbReference type="EMBL" id="MFD2212733.1"/>
    </source>
</evidence>
<dbReference type="RefSeq" id="WP_247341844.1">
    <property type="nucleotide sequence ID" value="NZ_CP095550.1"/>
</dbReference>
<dbReference type="PANTHER" id="PTHR43280">
    <property type="entry name" value="ARAC-FAMILY TRANSCRIPTIONAL REGULATOR"/>
    <property type="match status" value="1"/>
</dbReference>
<dbReference type="InterPro" id="IPR037923">
    <property type="entry name" value="HTH-like"/>
</dbReference>
<gene>
    <name evidence="5" type="ORF">ACFSKK_03295</name>
</gene>
<evidence type="ECO:0000256" key="2">
    <source>
        <dbReference type="ARBA" id="ARBA00023125"/>
    </source>
</evidence>
<accession>A0ABW5BRG0</accession>
<proteinExistence type="predicted"/>
<sequence length="301" mass="35305">MTNFPMYLSEYPNMNTTFPFHLSINNIHTSFPSHRHDYLEFSLVIEGEGFEIINGKKHRMQPGTFTFILPYQIHEIISAKNTSLILFNCVFDLRVLHDLDLQSLLSDTDQLSIEPYIALGVEDFIHIKKMLHDMLIEYNDNKPYKHILLKAKLAEVIVLFERIRKRNYSVTLKNSNSTKKKIIWDVVHYIHLQYHEDITLSSLSKRFHVSIPYLSELFKEQLGQNFVHFLHEVRIRHACSLLTSTTIPVTDIALEVGYRSFQTFSRVFREQKKLTPTAYRKSQASLRQELNVHKNENAPLA</sequence>
<feature type="domain" description="HTH araC/xylS-type" evidence="4">
    <location>
        <begin position="184"/>
        <end position="282"/>
    </location>
</feature>
<dbReference type="InterPro" id="IPR003313">
    <property type="entry name" value="AraC-bd"/>
</dbReference>
<keyword evidence="6" id="KW-1185">Reference proteome</keyword>
<dbReference type="SUPFAM" id="SSF51215">
    <property type="entry name" value="Regulatory protein AraC"/>
    <property type="match status" value="1"/>
</dbReference>
<dbReference type="Pfam" id="PF12833">
    <property type="entry name" value="HTH_18"/>
    <property type="match status" value="1"/>
</dbReference>